<reference evidence="1 2" key="1">
    <citation type="submission" date="2020-07" db="EMBL/GenBank/DDBJ databases">
        <title>Sequencing the genomes of 1000 actinobacteria strains.</title>
        <authorList>
            <person name="Klenk H.-P."/>
        </authorList>
    </citation>
    <scope>NUCLEOTIDE SEQUENCE [LARGE SCALE GENOMIC DNA]</scope>
    <source>
        <strain evidence="1 2">DSM 40398</strain>
    </source>
</reference>
<dbReference type="RefSeq" id="WP_179848165.1">
    <property type="nucleotide sequence ID" value="NZ_JACCBA010000001.1"/>
</dbReference>
<sequence>MAELTDKSIPGPRGYFPRNGPPGMIPLMAKNDMSAGAEAWFDTYLTELGYTWQVEPDVGLNSKIKNPDRLVAADGIQIVCEVKSFNTPGLFAPEEFHRSADGNGWAGPRSRSMREALKPLRSQIKQAAPQLKAAQHLGTPWSLSWPTR</sequence>
<evidence type="ECO:0008006" key="3">
    <source>
        <dbReference type="Google" id="ProtNLM"/>
    </source>
</evidence>
<dbReference type="Proteomes" id="UP000529783">
    <property type="component" value="Unassembled WGS sequence"/>
</dbReference>
<gene>
    <name evidence="1" type="ORF">BJY14_007846</name>
</gene>
<comment type="caution">
    <text evidence="1">The sequence shown here is derived from an EMBL/GenBank/DDBJ whole genome shotgun (WGS) entry which is preliminary data.</text>
</comment>
<protein>
    <recommendedName>
        <fullName evidence="3">NERD domain-containing protein</fullName>
    </recommendedName>
</protein>
<keyword evidence="2" id="KW-1185">Reference proteome</keyword>
<accession>A0A7Y9JKU0</accession>
<evidence type="ECO:0000313" key="2">
    <source>
        <dbReference type="Proteomes" id="UP000529783"/>
    </source>
</evidence>
<organism evidence="1 2">
    <name type="scientific">Actinomadura luteofluorescens</name>
    <dbReference type="NCBI Taxonomy" id="46163"/>
    <lineage>
        <taxon>Bacteria</taxon>
        <taxon>Bacillati</taxon>
        <taxon>Actinomycetota</taxon>
        <taxon>Actinomycetes</taxon>
        <taxon>Streptosporangiales</taxon>
        <taxon>Thermomonosporaceae</taxon>
        <taxon>Actinomadura</taxon>
    </lineage>
</organism>
<dbReference type="EMBL" id="JACCBA010000001">
    <property type="protein sequence ID" value="NYD51863.1"/>
    <property type="molecule type" value="Genomic_DNA"/>
</dbReference>
<name>A0A7Y9JKU0_9ACTN</name>
<dbReference type="AlphaFoldDB" id="A0A7Y9JKU0"/>
<evidence type="ECO:0000313" key="1">
    <source>
        <dbReference type="EMBL" id="NYD51863.1"/>
    </source>
</evidence>
<proteinExistence type="predicted"/>